<name>A0A644WF06_9ZZZZ</name>
<dbReference type="EMBL" id="VSSQ01000774">
    <property type="protein sequence ID" value="MPM01103.1"/>
    <property type="molecule type" value="Genomic_DNA"/>
</dbReference>
<dbReference type="AlphaFoldDB" id="A0A644WF06"/>
<comment type="caution">
    <text evidence="1">The sequence shown here is derived from an EMBL/GenBank/DDBJ whole genome shotgun (WGS) entry which is preliminary data.</text>
</comment>
<dbReference type="Pfam" id="PF09719">
    <property type="entry name" value="C_GCAxxG_C_C"/>
    <property type="match status" value="1"/>
</dbReference>
<evidence type="ECO:0000313" key="1">
    <source>
        <dbReference type="EMBL" id="MPM01103.1"/>
    </source>
</evidence>
<sequence length="141" mass="14793">MEQDYVDKAMLLRSKGYNCAQAVACTFCNEVGLPEQTLFSLMEGFGGGMGSHQGTCGAVSGAVAIVGLLTSKGSVEGGTKSLSYSRSSAILSEFSRKNGSLVCKDLLGDETGIVLRSCDGCVEDAVRLVHKMLQKAISENN</sequence>
<proteinExistence type="predicted"/>
<protein>
    <recommendedName>
        <fullName evidence="2">C_GCAxxG_C_C family protein</fullName>
    </recommendedName>
</protein>
<accession>A0A644WF06</accession>
<gene>
    <name evidence="1" type="ORF">SDC9_47341</name>
</gene>
<evidence type="ECO:0008006" key="2">
    <source>
        <dbReference type="Google" id="ProtNLM"/>
    </source>
</evidence>
<dbReference type="NCBIfam" id="TIGR01909">
    <property type="entry name" value="C_GCAxxG_C_C"/>
    <property type="match status" value="1"/>
</dbReference>
<dbReference type="InterPro" id="IPR010181">
    <property type="entry name" value="CGCAxxGCC_motif"/>
</dbReference>
<reference evidence="1" key="1">
    <citation type="submission" date="2019-08" db="EMBL/GenBank/DDBJ databases">
        <authorList>
            <person name="Kucharzyk K."/>
            <person name="Murdoch R.W."/>
            <person name="Higgins S."/>
            <person name="Loffler F."/>
        </authorList>
    </citation>
    <scope>NUCLEOTIDE SEQUENCE</scope>
</reference>
<organism evidence="1">
    <name type="scientific">bioreactor metagenome</name>
    <dbReference type="NCBI Taxonomy" id="1076179"/>
    <lineage>
        <taxon>unclassified sequences</taxon>
        <taxon>metagenomes</taxon>
        <taxon>ecological metagenomes</taxon>
    </lineage>
</organism>